<accession>A0A853FIN0</accession>
<dbReference type="InterPro" id="IPR005471">
    <property type="entry name" value="Tscrpt_reg_IclR_N"/>
</dbReference>
<dbReference type="InterPro" id="IPR014757">
    <property type="entry name" value="Tscrpt_reg_IclR_C"/>
</dbReference>
<dbReference type="Proteomes" id="UP000580517">
    <property type="component" value="Unassembled WGS sequence"/>
</dbReference>
<evidence type="ECO:0000313" key="6">
    <source>
        <dbReference type="EMBL" id="NYT37826.1"/>
    </source>
</evidence>
<dbReference type="PANTHER" id="PTHR30136">
    <property type="entry name" value="HELIX-TURN-HELIX TRANSCRIPTIONAL REGULATOR, ICLR FAMILY"/>
    <property type="match status" value="1"/>
</dbReference>
<evidence type="ECO:0000256" key="1">
    <source>
        <dbReference type="ARBA" id="ARBA00023015"/>
    </source>
</evidence>
<comment type="caution">
    <text evidence="6">The sequence shown here is derived from an EMBL/GenBank/DDBJ whole genome shotgun (WGS) entry which is preliminary data.</text>
</comment>
<protein>
    <submittedName>
        <fullName evidence="6">IclR family transcriptional regulator</fullName>
    </submittedName>
</protein>
<dbReference type="SUPFAM" id="SSF55781">
    <property type="entry name" value="GAF domain-like"/>
    <property type="match status" value="1"/>
</dbReference>
<dbReference type="Gene3D" id="3.30.450.40">
    <property type="match status" value="1"/>
</dbReference>
<dbReference type="AlphaFoldDB" id="A0A853FIN0"/>
<dbReference type="OrthoDB" id="8858707at2"/>
<evidence type="ECO:0000259" key="4">
    <source>
        <dbReference type="PROSITE" id="PS51077"/>
    </source>
</evidence>
<evidence type="ECO:0000256" key="3">
    <source>
        <dbReference type="ARBA" id="ARBA00023163"/>
    </source>
</evidence>
<dbReference type="Pfam" id="PF01614">
    <property type="entry name" value="IclR_C"/>
    <property type="match status" value="1"/>
</dbReference>
<keyword evidence="2" id="KW-0238">DNA-binding</keyword>
<proteinExistence type="predicted"/>
<dbReference type="SUPFAM" id="SSF46785">
    <property type="entry name" value="Winged helix' DNA-binding domain"/>
    <property type="match status" value="1"/>
</dbReference>
<dbReference type="InterPro" id="IPR050707">
    <property type="entry name" value="HTH_MetabolicPath_Reg"/>
</dbReference>
<dbReference type="PROSITE" id="PS51077">
    <property type="entry name" value="HTH_ICLR"/>
    <property type="match status" value="1"/>
</dbReference>
<sequence length="244" mass="27024">MTVKTAARTLDLFEAFARTQEPLTLSELASALNMPVSSCFALVRTLESRGYVYMVAARKSLYPTKRLLDVAHRIAENDPILERVAPFLERLRDATGETIAFSNRRGDHIVYLDVFESSNSVRYHAQVGDAKFLHSSSVGKAFLGAMADDDLRKLVSRMKLTRLTSATLTSRKALLDDIARSRKRGWYCNVKESVEDLGGVAVTVSMGGERYGISIAGPVYRMQANLEAHAKKLLKTQQAIEAGH</sequence>
<dbReference type="GO" id="GO:0003700">
    <property type="term" value="F:DNA-binding transcription factor activity"/>
    <property type="evidence" value="ECO:0007669"/>
    <property type="project" value="TreeGrafter"/>
</dbReference>
<dbReference type="InterPro" id="IPR029016">
    <property type="entry name" value="GAF-like_dom_sf"/>
</dbReference>
<dbReference type="PANTHER" id="PTHR30136:SF35">
    <property type="entry name" value="HTH-TYPE TRANSCRIPTIONAL REGULATOR RV1719"/>
    <property type="match status" value="1"/>
</dbReference>
<feature type="domain" description="IclR-ED" evidence="5">
    <location>
        <begin position="66"/>
        <end position="244"/>
    </location>
</feature>
<evidence type="ECO:0000256" key="2">
    <source>
        <dbReference type="ARBA" id="ARBA00023125"/>
    </source>
</evidence>
<gene>
    <name evidence="6" type="ORF">H0A68_13150</name>
</gene>
<reference evidence="6 7" key="1">
    <citation type="submission" date="2020-07" db="EMBL/GenBank/DDBJ databases">
        <title>Taxonomic revisions and descriptions of new bacterial species based on genomic comparisons in the high-G+C-content subgroup of the family Alcaligenaceae.</title>
        <authorList>
            <person name="Szabo A."/>
            <person name="Felfoldi T."/>
        </authorList>
    </citation>
    <scope>NUCLEOTIDE SEQUENCE [LARGE SCALE GENOMIC DNA]</scope>
    <source>
        <strain evidence="6 7">DSM 25264</strain>
    </source>
</reference>
<dbReference type="InterPro" id="IPR036390">
    <property type="entry name" value="WH_DNA-bd_sf"/>
</dbReference>
<organism evidence="6 7">
    <name type="scientific">Allopusillimonas soli</name>
    <dbReference type="NCBI Taxonomy" id="659016"/>
    <lineage>
        <taxon>Bacteria</taxon>
        <taxon>Pseudomonadati</taxon>
        <taxon>Pseudomonadota</taxon>
        <taxon>Betaproteobacteria</taxon>
        <taxon>Burkholderiales</taxon>
        <taxon>Alcaligenaceae</taxon>
        <taxon>Allopusillimonas</taxon>
    </lineage>
</organism>
<feature type="domain" description="HTH iclR-type" evidence="4">
    <location>
        <begin position="3"/>
        <end position="63"/>
    </location>
</feature>
<dbReference type="GO" id="GO:0003677">
    <property type="term" value="F:DNA binding"/>
    <property type="evidence" value="ECO:0007669"/>
    <property type="project" value="UniProtKB-KW"/>
</dbReference>
<dbReference type="EMBL" id="JACCEW010000004">
    <property type="protein sequence ID" value="NYT37826.1"/>
    <property type="molecule type" value="Genomic_DNA"/>
</dbReference>
<evidence type="ECO:0000313" key="7">
    <source>
        <dbReference type="Proteomes" id="UP000580517"/>
    </source>
</evidence>
<evidence type="ECO:0000259" key="5">
    <source>
        <dbReference type="PROSITE" id="PS51078"/>
    </source>
</evidence>
<dbReference type="PROSITE" id="PS51078">
    <property type="entry name" value="ICLR_ED"/>
    <property type="match status" value="1"/>
</dbReference>
<name>A0A853FIN0_9BURK</name>
<keyword evidence="7" id="KW-1185">Reference proteome</keyword>
<dbReference type="GO" id="GO:0045892">
    <property type="term" value="P:negative regulation of DNA-templated transcription"/>
    <property type="evidence" value="ECO:0007669"/>
    <property type="project" value="TreeGrafter"/>
</dbReference>
<dbReference type="Pfam" id="PF09339">
    <property type="entry name" value="HTH_IclR"/>
    <property type="match status" value="1"/>
</dbReference>
<dbReference type="SMART" id="SM00346">
    <property type="entry name" value="HTH_ICLR"/>
    <property type="match status" value="1"/>
</dbReference>
<dbReference type="InterPro" id="IPR036388">
    <property type="entry name" value="WH-like_DNA-bd_sf"/>
</dbReference>
<keyword evidence="3" id="KW-0804">Transcription</keyword>
<dbReference type="Gene3D" id="1.10.10.10">
    <property type="entry name" value="Winged helix-like DNA-binding domain superfamily/Winged helix DNA-binding domain"/>
    <property type="match status" value="1"/>
</dbReference>
<dbReference type="RefSeq" id="WP_129969785.1">
    <property type="nucleotide sequence ID" value="NZ_JACCEW010000004.1"/>
</dbReference>
<keyword evidence="1" id="KW-0805">Transcription regulation</keyword>